<reference evidence="2 3" key="1">
    <citation type="submission" date="2019-08" db="EMBL/GenBank/DDBJ databases">
        <title>In-depth cultivation of the pig gut microbiome towards novel bacterial diversity and tailored functional studies.</title>
        <authorList>
            <person name="Wylensek D."/>
            <person name="Hitch T.C.A."/>
            <person name="Clavel T."/>
        </authorList>
    </citation>
    <scope>NUCLEOTIDE SEQUENCE [LARGE SCALE GENOMIC DNA]</scope>
    <source>
        <strain evidence="2 3">WCA-SAB-591-4A-A</strain>
    </source>
</reference>
<proteinExistence type="predicted"/>
<dbReference type="InterPro" id="IPR011044">
    <property type="entry name" value="Quino_amine_DH_bsu"/>
</dbReference>
<evidence type="ECO:0000313" key="3">
    <source>
        <dbReference type="Proteomes" id="UP000440713"/>
    </source>
</evidence>
<dbReference type="RefSeq" id="WP_154538201.1">
    <property type="nucleotide sequence ID" value="NZ_JAXEEZ010000095.1"/>
</dbReference>
<keyword evidence="1" id="KW-0732">Signal</keyword>
<comment type="caution">
    <text evidence="2">The sequence shown here is derived from an EMBL/GenBank/DDBJ whole genome shotgun (WGS) entry which is preliminary data.</text>
</comment>
<protein>
    <recommendedName>
        <fullName evidence="4">Lipoprotein</fullName>
    </recommendedName>
</protein>
<keyword evidence="3" id="KW-1185">Reference proteome</keyword>
<feature type="chain" id="PRO_5039497518" description="Lipoprotein" evidence="1">
    <location>
        <begin position="23"/>
        <end position="350"/>
    </location>
</feature>
<organism evidence="2 3">
    <name type="scientific">Peptostreptococcus porci</name>
    <dbReference type="NCBI Taxonomy" id="2652282"/>
    <lineage>
        <taxon>Bacteria</taxon>
        <taxon>Bacillati</taxon>
        <taxon>Bacillota</taxon>
        <taxon>Clostridia</taxon>
        <taxon>Peptostreptococcales</taxon>
        <taxon>Peptostreptococcaceae</taxon>
        <taxon>Peptostreptococcus</taxon>
    </lineage>
</organism>
<dbReference type="Proteomes" id="UP000440713">
    <property type="component" value="Unassembled WGS sequence"/>
</dbReference>
<evidence type="ECO:0000313" key="2">
    <source>
        <dbReference type="EMBL" id="MST62788.1"/>
    </source>
</evidence>
<accession>A0A6N7X1B9</accession>
<dbReference type="SUPFAM" id="SSF50969">
    <property type="entry name" value="YVTN repeat-like/Quinoprotein amine dehydrogenase"/>
    <property type="match status" value="1"/>
</dbReference>
<dbReference type="PROSITE" id="PS51257">
    <property type="entry name" value="PROKAR_LIPOPROTEIN"/>
    <property type="match status" value="1"/>
</dbReference>
<name>A0A6N7X1B9_9FIRM</name>
<sequence length="350" mass="39980">MKNKLLAISIALSCIFSLSACKQGNVANNNSEKSLYVIQSDPSQSDSKIIKLDSDLNVIAEKKVDVKSIAKGFKNIDSDGKNIYITTEFMNAYSLKNSKKILKYDTTKNDISYINTPLPLADTVSCDKESTYTTYNWNGKCNLFKIGMDGKKEASFTFDESGFSPYTKVIGNKLYVSYSKILGKSDRSAIYCFDKDTLKKEYSYYMDERDFMSANSIIKKGNRIFLVGGLNNSQKENGVMQVYDEVKKEYKSYKMDYKANSAFLVGDDIYIFTTETNDVSFNKGIVYKFDTKNDKLQMIKTLDKSFYSVERIGDRYVLVLRNKLYLLDDSFKIIKEIDLKNDYNLEIIAV</sequence>
<dbReference type="Gene3D" id="2.130.10.10">
    <property type="entry name" value="YVTN repeat-like/Quinoprotein amine dehydrogenase"/>
    <property type="match status" value="1"/>
</dbReference>
<dbReference type="InterPro" id="IPR015943">
    <property type="entry name" value="WD40/YVTN_repeat-like_dom_sf"/>
</dbReference>
<feature type="signal peptide" evidence="1">
    <location>
        <begin position="1"/>
        <end position="22"/>
    </location>
</feature>
<dbReference type="AlphaFoldDB" id="A0A6N7X1B9"/>
<dbReference type="EMBL" id="VUNE01000004">
    <property type="protein sequence ID" value="MST62788.1"/>
    <property type="molecule type" value="Genomic_DNA"/>
</dbReference>
<evidence type="ECO:0000256" key="1">
    <source>
        <dbReference type="SAM" id="SignalP"/>
    </source>
</evidence>
<evidence type="ECO:0008006" key="4">
    <source>
        <dbReference type="Google" id="ProtNLM"/>
    </source>
</evidence>
<gene>
    <name evidence="2" type="ORF">FYJ71_07385</name>
</gene>